<organism evidence="3 4">
    <name type="scientific">Streptomyces brasiliensis</name>
    <dbReference type="NCBI Taxonomy" id="1954"/>
    <lineage>
        <taxon>Bacteria</taxon>
        <taxon>Bacillati</taxon>
        <taxon>Actinomycetota</taxon>
        <taxon>Actinomycetes</taxon>
        <taxon>Kitasatosporales</taxon>
        <taxon>Streptomycetaceae</taxon>
        <taxon>Streptomyces</taxon>
    </lineage>
</organism>
<evidence type="ECO:0000313" key="3">
    <source>
        <dbReference type="EMBL" id="GGJ55777.1"/>
    </source>
</evidence>
<dbReference type="FunFam" id="3.30.565.10:FF:000028">
    <property type="entry name" value="PAS sensor protein"/>
    <property type="match status" value="1"/>
</dbReference>
<reference evidence="3" key="2">
    <citation type="submission" date="2020-09" db="EMBL/GenBank/DDBJ databases">
        <authorList>
            <person name="Sun Q."/>
            <person name="Ohkuma M."/>
        </authorList>
    </citation>
    <scope>NUCLEOTIDE SEQUENCE</scope>
    <source>
        <strain evidence="3">JCM 3086</strain>
    </source>
</reference>
<dbReference type="SMART" id="SM00331">
    <property type="entry name" value="PP2C_SIG"/>
    <property type="match status" value="1"/>
</dbReference>
<dbReference type="EMBL" id="BMQA01000049">
    <property type="protein sequence ID" value="GGJ55777.1"/>
    <property type="molecule type" value="Genomic_DNA"/>
</dbReference>
<dbReference type="InterPro" id="IPR000014">
    <property type="entry name" value="PAS"/>
</dbReference>
<dbReference type="InterPro" id="IPR003018">
    <property type="entry name" value="GAF"/>
</dbReference>
<dbReference type="InterPro" id="IPR036457">
    <property type="entry name" value="PPM-type-like_dom_sf"/>
</dbReference>
<dbReference type="Pfam" id="PF07228">
    <property type="entry name" value="SpoIIE"/>
    <property type="match status" value="1"/>
</dbReference>
<dbReference type="SUPFAM" id="SSF81606">
    <property type="entry name" value="PP2C-like"/>
    <property type="match status" value="1"/>
</dbReference>
<accession>A0A917LA48</accession>
<dbReference type="Proteomes" id="UP000657574">
    <property type="component" value="Unassembled WGS sequence"/>
</dbReference>
<dbReference type="InterPro" id="IPR003594">
    <property type="entry name" value="HATPase_dom"/>
</dbReference>
<dbReference type="NCBIfam" id="TIGR00229">
    <property type="entry name" value="sensory_box"/>
    <property type="match status" value="1"/>
</dbReference>
<dbReference type="RefSeq" id="WP_189316081.1">
    <property type="nucleotide sequence ID" value="NZ_BMQA01000049.1"/>
</dbReference>
<gene>
    <name evidence="3" type="ORF">GCM10010121_077950</name>
</gene>
<dbReference type="Pfam" id="PF08448">
    <property type="entry name" value="PAS_4"/>
    <property type="match status" value="1"/>
</dbReference>
<dbReference type="Pfam" id="PF01590">
    <property type="entry name" value="GAF"/>
    <property type="match status" value="1"/>
</dbReference>
<keyword evidence="1" id="KW-0378">Hydrolase</keyword>
<dbReference type="InterPro" id="IPR052016">
    <property type="entry name" value="Bact_Sigma-Reg"/>
</dbReference>
<dbReference type="InterPro" id="IPR013656">
    <property type="entry name" value="PAS_4"/>
</dbReference>
<keyword evidence="4" id="KW-1185">Reference proteome</keyword>
<protein>
    <recommendedName>
        <fullName evidence="2">PAS domain-containing protein</fullName>
    </recommendedName>
</protein>
<reference evidence="3" key="1">
    <citation type="journal article" date="2014" name="Int. J. Syst. Evol. Microbiol.">
        <title>Complete genome sequence of Corynebacterium casei LMG S-19264T (=DSM 44701T), isolated from a smear-ripened cheese.</title>
        <authorList>
            <consortium name="US DOE Joint Genome Institute (JGI-PGF)"/>
            <person name="Walter F."/>
            <person name="Albersmeier A."/>
            <person name="Kalinowski J."/>
            <person name="Ruckert C."/>
        </authorList>
    </citation>
    <scope>NUCLEOTIDE SEQUENCE</scope>
    <source>
        <strain evidence="3">JCM 3086</strain>
    </source>
</reference>
<name>A0A917LA48_9ACTN</name>
<dbReference type="InterPro" id="IPR001932">
    <property type="entry name" value="PPM-type_phosphatase-like_dom"/>
</dbReference>
<dbReference type="InterPro" id="IPR036890">
    <property type="entry name" value="HATPase_C_sf"/>
</dbReference>
<dbReference type="PANTHER" id="PTHR43156">
    <property type="entry name" value="STAGE II SPORULATION PROTEIN E-RELATED"/>
    <property type="match status" value="1"/>
</dbReference>
<dbReference type="FunFam" id="3.30.450.40:FF:000035">
    <property type="entry name" value="PAS sensor protein"/>
    <property type="match status" value="1"/>
</dbReference>
<dbReference type="PANTHER" id="PTHR43156:SF2">
    <property type="entry name" value="STAGE II SPORULATION PROTEIN E"/>
    <property type="match status" value="1"/>
</dbReference>
<sequence>MDRVTAGEQLLSTREMSDSAIAMLGEQGTVVGWTRVAERLLGYSAGDVVGRSASLVLPTSEDTPTATAFVERCRARGGWSGTTSVRHRDGRTLVVSLRISMVRGRDGAVAWLVSVTDAGALSGDTATGSVRDSLLARVPIGIVFRDLGLRCTWVNDTMESHDGVPADRRLGRGFPDVLSGPKAAALEATMRQVLATGASGVHTYRSWLASGSRRDHTFAASVFRLQGADGRALGVCVISVDVTESRRAYERLAILTEGSAHLGGSLDVMRTSQELADLAVPLFADYVAVDLEQSIPFGHEPPVRVGPTGERLPVFRRAGLASIHQGVPESPWGRGDPVLMPPTSPFTEVLRTGRPHLEPVLDAAEGTWFDQDPARARKVRENRVHSLMVVPIRARRALLGVAVFVRTEDPVPFQEIDLLLAEELVGRAALSLDNARQYSREHTAALALQRNLLPHRLRGGAAVEAVSRYLPADLHNGVGGDWFDVIPLSGARVALVVGDVVGHGLHAAATMGRLRTAVYTLADMELSPEELLTHLDDTVQRLAEDDACAPDQTPAVTGATCLYAVYDPVTRKCVMARAGHPPPAIIDPRGRVTFPDLPAGPPLGVGLGVPFEAVELDLPEGSLLALYTDGLVESRAEDIDAGMRRLGAALAAPARSLEELCTRATQTAAGRAPTDDVTLLLARTRSLDPEQVASWALPHDQSAVGEARQLAAGRLAVWGLERLEDTTKLIVSELVTNALSHGTGPIGLRLIRHQVLTCEVFDASGCSPRLRHARAVDENGRGLFLVAQLSRRWGSRSVPGGKIVWAEEDLATALERRRAA</sequence>
<dbReference type="Gene3D" id="3.60.40.10">
    <property type="entry name" value="PPM-type phosphatase domain"/>
    <property type="match status" value="1"/>
</dbReference>
<dbReference type="Gene3D" id="3.30.450.40">
    <property type="match status" value="1"/>
</dbReference>
<dbReference type="SUPFAM" id="SSF55785">
    <property type="entry name" value="PYP-like sensor domain (PAS domain)"/>
    <property type="match status" value="2"/>
</dbReference>
<dbReference type="CDD" id="cd16936">
    <property type="entry name" value="HATPase_RsbW-like"/>
    <property type="match status" value="1"/>
</dbReference>
<evidence type="ECO:0000256" key="1">
    <source>
        <dbReference type="ARBA" id="ARBA00022801"/>
    </source>
</evidence>
<proteinExistence type="predicted"/>
<evidence type="ECO:0000313" key="4">
    <source>
        <dbReference type="Proteomes" id="UP000657574"/>
    </source>
</evidence>
<dbReference type="Pfam" id="PF00989">
    <property type="entry name" value="PAS"/>
    <property type="match status" value="1"/>
</dbReference>
<dbReference type="Pfam" id="PF13581">
    <property type="entry name" value="HATPase_c_2"/>
    <property type="match status" value="1"/>
</dbReference>
<dbReference type="SMART" id="SM00065">
    <property type="entry name" value="GAF"/>
    <property type="match status" value="1"/>
</dbReference>
<evidence type="ECO:0000259" key="2">
    <source>
        <dbReference type="PROSITE" id="PS50112"/>
    </source>
</evidence>
<dbReference type="InterPro" id="IPR013767">
    <property type="entry name" value="PAS_fold"/>
</dbReference>
<dbReference type="InterPro" id="IPR029016">
    <property type="entry name" value="GAF-like_dom_sf"/>
</dbReference>
<dbReference type="SUPFAM" id="SSF55781">
    <property type="entry name" value="GAF domain-like"/>
    <property type="match status" value="1"/>
</dbReference>
<dbReference type="CDD" id="cd00130">
    <property type="entry name" value="PAS"/>
    <property type="match status" value="2"/>
</dbReference>
<dbReference type="AlphaFoldDB" id="A0A917LA48"/>
<dbReference type="SMART" id="SM00091">
    <property type="entry name" value="PAS"/>
    <property type="match status" value="2"/>
</dbReference>
<dbReference type="FunFam" id="3.60.40.10:FF:000031">
    <property type="entry name" value="PAS sensor protein"/>
    <property type="match status" value="1"/>
</dbReference>
<dbReference type="GO" id="GO:0016791">
    <property type="term" value="F:phosphatase activity"/>
    <property type="evidence" value="ECO:0007669"/>
    <property type="project" value="TreeGrafter"/>
</dbReference>
<dbReference type="Gene3D" id="3.30.565.10">
    <property type="entry name" value="Histidine kinase-like ATPase, C-terminal domain"/>
    <property type="match status" value="1"/>
</dbReference>
<comment type="caution">
    <text evidence="3">The sequence shown here is derived from an EMBL/GenBank/DDBJ whole genome shotgun (WGS) entry which is preliminary data.</text>
</comment>
<dbReference type="GO" id="GO:0006355">
    <property type="term" value="P:regulation of DNA-templated transcription"/>
    <property type="evidence" value="ECO:0007669"/>
    <property type="project" value="InterPro"/>
</dbReference>
<dbReference type="Gene3D" id="3.30.450.20">
    <property type="entry name" value="PAS domain"/>
    <property type="match status" value="2"/>
</dbReference>
<dbReference type="InterPro" id="IPR035965">
    <property type="entry name" value="PAS-like_dom_sf"/>
</dbReference>
<dbReference type="PROSITE" id="PS50112">
    <property type="entry name" value="PAS"/>
    <property type="match status" value="1"/>
</dbReference>
<feature type="domain" description="PAS" evidence="2">
    <location>
        <begin position="6"/>
        <end position="58"/>
    </location>
</feature>